<gene>
    <name evidence="1" type="ORF">AB2B41_12790</name>
</gene>
<accession>A0ABV3RNE1</accession>
<organism evidence="1 2">
    <name type="scientific">Sulfitobacter sediminis</name>
    <dbReference type="NCBI Taxonomy" id="3234186"/>
    <lineage>
        <taxon>Bacteria</taxon>
        <taxon>Pseudomonadati</taxon>
        <taxon>Pseudomonadota</taxon>
        <taxon>Alphaproteobacteria</taxon>
        <taxon>Rhodobacterales</taxon>
        <taxon>Roseobacteraceae</taxon>
        <taxon>Sulfitobacter</taxon>
    </lineage>
</organism>
<proteinExistence type="predicted"/>
<name>A0ABV3RNE1_9RHOB</name>
<comment type="caution">
    <text evidence="1">The sequence shown here is derived from an EMBL/GenBank/DDBJ whole genome shotgun (WGS) entry which is preliminary data.</text>
</comment>
<evidence type="ECO:0000313" key="2">
    <source>
        <dbReference type="Proteomes" id="UP001556098"/>
    </source>
</evidence>
<protein>
    <submittedName>
        <fullName evidence="1">Uncharacterized protein</fullName>
    </submittedName>
</protein>
<reference evidence="1 2" key="1">
    <citation type="submission" date="2024-07" db="EMBL/GenBank/DDBJ databases">
        <title>Marimonas sp.nov., isolated from tidal-flat sediment.</title>
        <authorList>
            <person name="Jayan J.N."/>
            <person name="Lee S.S."/>
        </authorList>
    </citation>
    <scope>NUCLEOTIDE SEQUENCE [LARGE SCALE GENOMIC DNA]</scope>
    <source>
        <strain evidence="1 2">MJW-29</strain>
    </source>
</reference>
<dbReference type="RefSeq" id="WP_367878190.1">
    <property type="nucleotide sequence ID" value="NZ_JBFNXX010000009.1"/>
</dbReference>
<sequence>MPDLRKAADKKPGRNKLKELEGDKAYWKAYDAYVQSILSEPLSRLYDLENKLAPHLKVARSFYTENEKRMKDKSYSKEDLDWLKKHRKFAYDLGVLLRDVEKALKSKKF</sequence>
<dbReference type="EMBL" id="JBFNXX010000009">
    <property type="protein sequence ID" value="MEW9920485.1"/>
    <property type="molecule type" value="Genomic_DNA"/>
</dbReference>
<keyword evidence="2" id="KW-1185">Reference proteome</keyword>
<dbReference type="Proteomes" id="UP001556098">
    <property type="component" value="Unassembled WGS sequence"/>
</dbReference>
<evidence type="ECO:0000313" key="1">
    <source>
        <dbReference type="EMBL" id="MEW9920485.1"/>
    </source>
</evidence>